<proteinExistence type="predicted"/>
<dbReference type="STRING" id="1365484.W6PRA2"/>
<organism evidence="1 2">
    <name type="scientific">Penicillium roqueforti (strain FM164)</name>
    <dbReference type="NCBI Taxonomy" id="1365484"/>
    <lineage>
        <taxon>Eukaryota</taxon>
        <taxon>Fungi</taxon>
        <taxon>Dikarya</taxon>
        <taxon>Ascomycota</taxon>
        <taxon>Pezizomycotina</taxon>
        <taxon>Eurotiomycetes</taxon>
        <taxon>Eurotiomycetidae</taxon>
        <taxon>Eurotiales</taxon>
        <taxon>Aspergillaceae</taxon>
        <taxon>Penicillium</taxon>
    </lineage>
</organism>
<dbReference type="Gene3D" id="3.90.550.10">
    <property type="entry name" value="Spore Coat Polysaccharide Biosynthesis Protein SpsA, Chain A"/>
    <property type="match status" value="1"/>
</dbReference>
<dbReference type="AlphaFoldDB" id="W6PRA2"/>
<evidence type="ECO:0000313" key="1">
    <source>
        <dbReference type="EMBL" id="CDM26251.1"/>
    </source>
</evidence>
<dbReference type="Proteomes" id="UP000030686">
    <property type="component" value="Unassembled WGS sequence"/>
</dbReference>
<dbReference type="OMA" id="VPKPWIN"/>
<dbReference type="InterPro" id="IPR029044">
    <property type="entry name" value="Nucleotide-diphossugar_trans"/>
</dbReference>
<dbReference type="EMBL" id="HG792015">
    <property type="protein sequence ID" value="CDM26251.1"/>
    <property type="molecule type" value="Genomic_DNA"/>
</dbReference>
<dbReference type="PANTHER" id="PTHR11183">
    <property type="entry name" value="GLYCOGENIN SUBFAMILY MEMBER"/>
    <property type="match status" value="1"/>
</dbReference>
<keyword evidence="2" id="KW-1185">Reference proteome</keyword>
<name>W6PRA2_PENRF</name>
<reference evidence="1" key="1">
    <citation type="journal article" date="2014" name="Nat. Commun.">
        <title>Multiple recent horizontal transfers of a large genomic region in cheese making fungi.</title>
        <authorList>
            <person name="Cheeseman K."/>
            <person name="Ropars J."/>
            <person name="Renault P."/>
            <person name="Dupont J."/>
            <person name="Gouzy J."/>
            <person name="Branca A."/>
            <person name="Abraham A.L."/>
            <person name="Ceppi M."/>
            <person name="Conseiller E."/>
            <person name="Debuchy R."/>
            <person name="Malagnac F."/>
            <person name="Goarin A."/>
            <person name="Silar P."/>
            <person name="Lacoste S."/>
            <person name="Sallet E."/>
            <person name="Bensimon A."/>
            <person name="Giraud T."/>
            <person name="Brygoo Y."/>
        </authorList>
    </citation>
    <scope>NUCLEOTIDE SEQUENCE [LARGE SCALE GENOMIC DNA]</scope>
    <source>
        <strain evidence="1">FM164</strain>
    </source>
</reference>
<dbReference type="InterPro" id="IPR050587">
    <property type="entry name" value="GNT1/Glycosyltrans_8"/>
</dbReference>
<dbReference type="OrthoDB" id="2014201at2759"/>
<protein>
    <submittedName>
        <fullName evidence="1">Genomic scaffold, ProqFM164S01</fullName>
    </submittedName>
</protein>
<evidence type="ECO:0000313" key="2">
    <source>
        <dbReference type="Proteomes" id="UP000030686"/>
    </source>
</evidence>
<sequence>MSRKCRATLRTIGIIAILFLAFVPTRSIFPKRNTETRPPHHEVPSHWKAETAVDWSRFAYSQYATSEAYLCNSVMIFETLHRLKSKADRFLMYPLHFSVDEKDHGTQSRLLRKARDEYQVKLLPVEVQTRNEADRILATWSESFTKLLAFNQTQYDRVLSLDSDITMLQHMDELFFLPPCPVAIPRAYWLDPDHRVMTTYLMLIQPSHLAFDRILEAIKTSGGSDYDMEIVNTIYKDHALIIPHRPYTLLSGEFRSESHTKYLGDSSETWNPVTVFKEAKTVHFSDWPVPKPWIDFPSGAMDAHKPPCHMNFTSGEKDDCRDRDCWLEIYGDFDKRRNLICGEI</sequence>
<accession>W6PRA2</accession>
<dbReference type="SUPFAM" id="SSF53448">
    <property type="entry name" value="Nucleotide-diphospho-sugar transferases"/>
    <property type="match status" value="1"/>
</dbReference>
<gene>
    <name evidence="1" type="ORF">PROQFM164_S01g000060</name>
</gene>